<evidence type="ECO:0000259" key="4">
    <source>
        <dbReference type="PROSITE" id="PS51071"/>
    </source>
</evidence>
<dbReference type="GO" id="GO:1901135">
    <property type="term" value="P:carbohydrate derivative metabolic process"/>
    <property type="evidence" value="ECO:0007669"/>
    <property type="project" value="InterPro"/>
</dbReference>
<dbReference type="GeneID" id="76042873"/>
<comment type="caution">
    <text evidence="6">The sequence shown here is derived from an EMBL/GenBank/DDBJ whole genome shotgun (WGS) entry which is preliminary data.</text>
</comment>
<feature type="domain" description="HTH rpiR-type" evidence="4">
    <location>
        <begin position="1"/>
        <end position="75"/>
    </location>
</feature>
<evidence type="ECO:0000256" key="3">
    <source>
        <dbReference type="ARBA" id="ARBA00023163"/>
    </source>
</evidence>
<dbReference type="InterPro" id="IPR035472">
    <property type="entry name" value="RpiR-like_SIS"/>
</dbReference>
<dbReference type="OrthoDB" id="1648815at2"/>
<gene>
    <name evidence="6" type="ORF">IV87_GL001290</name>
    <name evidence="7" type="ORF">SAMN04487973_10483</name>
</gene>
<dbReference type="AlphaFoldDB" id="A0A0R2K9D8"/>
<dbReference type="Proteomes" id="UP000182818">
    <property type="component" value="Unassembled WGS sequence"/>
</dbReference>
<dbReference type="Pfam" id="PF01380">
    <property type="entry name" value="SIS"/>
    <property type="match status" value="1"/>
</dbReference>
<dbReference type="GO" id="GO:0097367">
    <property type="term" value="F:carbohydrate derivative binding"/>
    <property type="evidence" value="ECO:0007669"/>
    <property type="project" value="InterPro"/>
</dbReference>
<evidence type="ECO:0000313" key="7">
    <source>
        <dbReference type="EMBL" id="SER30746.1"/>
    </source>
</evidence>
<dbReference type="Pfam" id="PF01418">
    <property type="entry name" value="HTH_6"/>
    <property type="match status" value="1"/>
</dbReference>
<feature type="domain" description="SIS" evidence="5">
    <location>
        <begin position="100"/>
        <end position="242"/>
    </location>
</feature>
<reference evidence="7 9" key="2">
    <citation type="submission" date="2016-10" db="EMBL/GenBank/DDBJ databases">
        <authorList>
            <person name="Varghese N."/>
            <person name="Submissions S."/>
        </authorList>
    </citation>
    <scope>NUCLEOTIDE SEQUENCE [LARGE SCALE GENOMIC DNA]</scope>
    <source>
        <strain evidence="7 9">CGMCC 1.3889</strain>
    </source>
</reference>
<dbReference type="PANTHER" id="PTHR30514">
    <property type="entry name" value="GLUCOKINASE"/>
    <property type="match status" value="1"/>
</dbReference>
<dbReference type="CDD" id="cd05013">
    <property type="entry name" value="SIS_RpiR"/>
    <property type="match status" value="1"/>
</dbReference>
<dbReference type="GO" id="GO:0003677">
    <property type="term" value="F:DNA binding"/>
    <property type="evidence" value="ECO:0007669"/>
    <property type="project" value="UniProtKB-KW"/>
</dbReference>
<sequence length="242" mass="27165">MAFFGLEDLSALSNVDLTIYRYVTQNSDKVAYMRVRDIAKITHVANSSVMRFVHKMGFSSFPEFKAFIQNQGNSTAEQPLFNFINQSNFPADIVNKVQMVADALYQSDNIILVGMGSSAFLANYATRQLASLGYNSSVVTDPFYPLGQRLKNTSNNTLICYSVSGESEELIALINDFINNDDITIASITGNEASTIARMSRYSLTYKEQEYRIHRYYDLSSQIPALYITEALISVLNNRNAK</sequence>
<keyword evidence="9" id="KW-1185">Reference proteome</keyword>
<dbReference type="InterPro" id="IPR000281">
    <property type="entry name" value="HTH_RpiR"/>
</dbReference>
<dbReference type="InterPro" id="IPR047640">
    <property type="entry name" value="RpiR-like"/>
</dbReference>
<evidence type="ECO:0000313" key="8">
    <source>
        <dbReference type="Proteomes" id="UP000051749"/>
    </source>
</evidence>
<evidence type="ECO:0000313" key="9">
    <source>
        <dbReference type="Proteomes" id="UP000182818"/>
    </source>
</evidence>
<dbReference type="InterPro" id="IPR009057">
    <property type="entry name" value="Homeodomain-like_sf"/>
</dbReference>
<dbReference type="Gene3D" id="3.40.50.10490">
    <property type="entry name" value="Glucose-6-phosphate isomerase like protein, domain 1"/>
    <property type="match status" value="1"/>
</dbReference>
<dbReference type="GO" id="GO:0003700">
    <property type="term" value="F:DNA-binding transcription factor activity"/>
    <property type="evidence" value="ECO:0007669"/>
    <property type="project" value="InterPro"/>
</dbReference>
<evidence type="ECO:0000256" key="2">
    <source>
        <dbReference type="ARBA" id="ARBA00023125"/>
    </source>
</evidence>
<dbReference type="SUPFAM" id="SSF53697">
    <property type="entry name" value="SIS domain"/>
    <property type="match status" value="1"/>
</dbReference>
<protein>
    <submittedName>
        <fullName evidence="6">RpiR family transcriptional regulator</fullName>
    </submittedName>
    <submittedName>
        <fullName evidence="7">Transcriptional regulator, RpiR family</fullName>
    </submittedName>
</protein>
<dbReference type="RefSeq" id="WP_057805225.1">
    <property type="nucleotide sequence ID" value="NZ_BJYP01000010.1"/>
</dbReference>
<dbReference type="EMBL" id="FOGK01000004">
    <property type="protein sequence ID" value="SER30746.1"/>
    <property type="molecule type" value="Genomic_DNA"/>
</dbReference>
<evidence type="ECO:0000313" key="6">
    <source>
        <dbReference type="EMBL" id="KRN83258.1"/>
    </source>
</evidence>
<dbReference type="Gene3D" id="1.10.10.10">
    <property type="entry name" value="Winged helix-like DNA-binding domain superfamily/Winged helix DNA-binding domain"/>
    <property type="match status" value="1"/>
</dbReference>
<dbReference type="PROSITE" id="PS51464">
    <property type="entry name" value="SIS"/>
    <property type="match status" value="1"/>
</dbReference>
<proteinExistence type="predicted"/>
<dbReference type="InterPro" id="IPR036388">
    <property type="entry name" value="WH-like_DNA-bd_sf"/>
</dbReference>
<dbReference type="InterPro" id="IPR046348">
    <property type="entry name" value="SIS_dom_sf"/>
</dbReference>
<dbReference type="InterPro" id="IPR001347">
    <property type="entry name" value="SIS_dom"/>
</dbReference>
<dbReference type="EMBL" id="JQBY01000003">
    <property type="protein sequence ID" value="KRN83258.1"/>
    <property type="molecule type" value="Genomic_DNA"/>
</dbReference>
<dbReference type="SUPFAM" id="SSF46689">
    <property type="entry name" value="Homeodomain-like"/>
    <property type="match status" value="1"/>
</dbReference>
<dbReference type="STRING" id="319653.SAMN04487973_10483"/>
<evidence type="ECO:0000256" key="1">
    <source>
        <dbReference type="ARBA" id="ARBA00023015"/>
    </source>
</evidence>
<accession>A0A0R2K9D8</accession>
<keyword evidence="3" id="KW-0804">Transcription</keyword>
<keyword evidence="2" id="KW-0238">DNA-binding</keyword>
<evidence type="ECO:0000259" key="5">
    <source>
        <dbReference type="PROSITE" id="PS51464"/>
    </source>
</evidence>
<dbReference type="PROSITE" id="PS51071">
    <property type="entry name" value="HTH_RPIR"/>
    <property type="match status" value="1"/>
</dbReference>
<reference evidence="6 8" key="1">
    <citation type="journal article" date="2015" name="Genome Announc.">
        <title>Expanding the biotechnology potential of lactobacilli through comparative genomics of 213 strains and associated genera.</title>
        <authorList>
            <person name="Sun Z."/>
            <person name="Harris H.M."/>
            <person name="McCann A."/>
            <person name="Guo C."/>
            <person name="Argimon S."/>
            <person name="Zhang W."/>
            <person name="Yang X."/>
            <person name="Jeffery I.B."/>
            <person name="Cooney J.C."/>
            <person name="Kagawa T.F."/>
            <person name="Liu W."/>
            <person name="Song Y."/>
            <person name="Salvetti E."/>
            <person name="Wrobel A."/>
            <person name="Rasinkangas P."/>
            <person name="Parkhill J."/>
            <person name="Rea M.C."/>
            <person name="O'Sullivan O."/>
            <person name="Ritari J."/>
            <person name="Douillard F.P."/>
            <person name="Paul Ross R."/>
            <person name="Yang R."/>
            <person name="Briner A.E."/>
            <person name="Felis G.E."/>
            <person name="de Vos W.M."/>
            <person name="Barrangou R."/>
            <person name="Klaenhammer T.R."/>
            <person name="Caufield P.W."/>
            <person name="Cui Y."/>
            <person name="Zhang H."/>
            <person name="O'Toole P.W."/>
        </authorList>
    </citation>
    <scope>NUCLEOTIDE SEQUENCE [LARGE SCALE GENOMIC DNA]</scope>
    <source>
        <strain evidence="6 8">DSM 22301</strain>
    </source>
</reference>
<keyword evidence="1" id="KW-0805">Transcription regulation</keyword>
<dbReference type="PANTHER" id="PTHR30514:SF1">
    <property type="entry name" value="HTH-TYPE TRANSCRIPTIONAL REGULATOR HEXR-RELATED"/>
    <property type="match status" value="1"/>
</dbReference>
<dbReference type="Proteomes" id="UP000051749">
    <property type="component" value="Unassembled WGS sequence"/>
</dbReference>
<organism evidence="6 8">
    <name type="scientific">Pediococcus ethanolidurans</name>
    <dbReference type="NCBI Taxonomy" id="319653"/>
    <lineage>
        <taxon>Bacteria</taxon>
        <taxon>Bacillati</taxon>
        <taxon>Bacillota</taxon>
        <taxon>Bacilli</taxon>
        <taxon>Lactobacillales</taxon>
        <taxon>Lactobacillaceae</taxon>
        <taxon>Pediococcus</taxon>
    </lineage>
</organism>
<dbReference type="PATRIC" id="fig|319653.3.peg.1307"/>
<name>A0A0R2K9D8_9LACO</name>